<evidence type="ECO:0000256" key="1">
    <source>
        <dbReference type="SAM" id="SignalP"/>
    </source>
</evidence>
<dbReference type="Pfam" id="PF11659">
    <property type="entry name" value="DUF3261"/>
    <property type="match status" value="1"/>
</dbReference>
<protein>
    <recommendedName>
        <fullName evidence="4">DUF3261 domain-containing protein</fullName>
    </recommendedName>
</protein>
<feature type="chain" id="PRO_5046220781" description="DUF3261 domain-containing protein" evidence="1">
    <location>
        <begin position="24"/>
        <end position="190"/>
    </location>
</feature>
<accession>A0ABQ1I2U2</accession>
<evidence type="ECO:0008006" key="4">
    <source>
        <dbReference type="Google" id="ProtNLM"/>
    </source>
</evidence>
<reference evidence="3" key="1">
    <citation type="journal article" date="2019" name="Int. J. Syst. Evol. Microbiol.">
        <title>The Global Catalogue of Microorganisms (GCM) 10K type strain sequencing project: providing services to taxonomists for standard genome sequencing and annotation.</title>
        <authorList>
            <consortium name="The Broad Institute Genomics Platform"/>
            <consortium name="The Broad Institute Genome Sequencing Center for Infectious Disease"/>
            <person name="Wu L."/>
            <person name="Ma J."/>
        </authorList>
    </citation>
    <scope>NUCLEOTIDE SEQUENCE [LARGE SCALE GENOMIC DNA]</scope>
    <source>
        <strain evidence="3">CGMCC 1.10131</strain>
    </source>
</reference>
<sequence>MIRTVCFVSLCYLLAACSSLGPAVTQPRTLLSPEDLGYSLSAQQLIRIHFADDLQQMLVQLTVSPQRLELVALDGFATPLFKLDYDGETLKQQSFVPQLDSAMAEFILADIQLVYWPLARLQQLLQTQSFELKETACQQAEHCRSLYQEQQLVSQVEYHGSELWQDEVSLKNFLANYQIEISTLEVKVNE</sequence>
<gene>
    <name evidence="2" type="ORF">GCM10007414_21620</name>
</gene>
<keyword evidence="1" id="KW-0732">Signal</keyword>
<dbReference type="PROSITE" id="PS51257">
    <property type="entry name" value="PROKAR_LIPOPROTEIN"/>
    <property type="match status" value="1"/>
</dbReference>
<evidence type="ECO:0000313" key="2">
    <source>
        <dbReference type="EMBL" id="GGB07917.1"/>
    </source>
</evidence>
<dbReference type="EMBL" id="BMDY01000012">
    <property type="protein sequence ID" value="GGB07917.1"/>
    <property type="molecule type" value="Genomic_DNA"/>
</dbReference>
<dbReference type="InterPro" id="IPR021675">
    <property type="entry name" value="DUF3261"/>
</dbReference>
<keyword evidence="3" id="KW-1185">Reference proteome</keyword>
<organism evidence="2 3">
    <name type="scientific">Agarivorans gilvus</name>
    <dbReference type="NCBI Taxonomy" id="680279"/>
    <lineage>
        <taxon>Bacteria</taxon>
        <taxon>Pseudomonadati</taxon>
        <taxon>Pseudomonadota</taxon>
        <taxon>Gammaproteobacteria</taxon>
        <taxon>Alteromonadales</taxon>
        <taxon>Alteromonadaceae</taxon>
        <taxon>Agarivorans</taxon>
    </lineage>
</organism>
<dbReference type="Proteomes" id="UP000651977">
    <property type="component" value="Unassembled WGS sequence"/>
</dbReference>
<feature type="signal peptide" evidence="1">
    <location>
        <begin position="1"/>
        <end position="23"/>
    </location>
</feature>
<name>A0ABQ1I2U2_9ALTE</name>
<comment type="caution">
    <text evidence="2">The sequence shown here is derived from an EMBL/GenBank/DDBJ whole genome shotgun (WGS) entry which is preliminary data.</text>
</comment>
<dbReference type="RefSeq" id="WP_055734182.1">
    <property type="nucleotide sequence ID" value="NZ_BMDY01000012.1"/>
</dbReference>
<proteinExistence type="predicted"/>
<evidence type="ECO:0000313" key="3">
    <source>
        <dbReference type="Proteomes" id="UP000651977"/>
    </source>
</evidence>